<comment type="caution">
    <text evidence="5">The sequence shown here is derived from an EMBL/GenBank/DDBJ whole genome shotgun (WGS) entry which is preliminary data.</text>
</comment>
<feature type="region of interest" description="Disordered" evidence="4">
    <location>
        <begin position="998"/>
        <end position="1055"/>
    </location>
</feature>
<reference evidence="5" key="2">
    <citation type="journal article" date="2024" name="Plant">
        <title>Genomic evolution and insights into agronomic trait innovations of Sesamum species.</title>
        <authorList>
            <person name="Miao H."/>
            <person name="Wang L."/>
            <person name="Qu L."/>
            <person name="Liu H."/>
            <person name="Sun Y."/>
            <person name="Le M."/>
            <person name="Wang Q."/>
            <person name="Wei S."/>
            <person name="Zheng Y."/>
            <person name="Lin W."/>
            <person name="Duan Y."/>
            <person name="Cao H."/>
            <person name="Xiong S."/>
            <person name="Wang X."/>
            <person name="Wei L."/>
            <person name="Li C."/>
            <person name="Ma Q."/>
            <person name="Ju M."/>
            <person name="Zhao R."/>
            <person name="Li G."/>
            <person name="Mu C."/>
            <person name="Tian Q."/>
            <person name="Mei H."/>
            <person name="Zhang T."/>
            <person name="Gao T."/>
            <person name="Zhang H."/>
        </authorList>
    </citation>
    <scope>NUCLEOTIDE SEQUENCE</scope>
    <source>
        <strain evidence="5">K16</strain>
    </source>
</reference>
<feature type="compositionally biased region" description="Polar residues" evidence="4">
    <location>
        <begin position="1034"/>
        <end position="1046"/>
    </location>
</feature>
<dbReference type="PANTHER" id="PTHR13091">
    <property type="entry name" value="AMPLIFIED IN BREAST CANCER 2-RELATED"/>
    <property type="match status" value="1"/>
</dbReference>
<feature type="compositionally biased region" description="Pro residues" evidence="4">
    <location>
        <begin position="13"/>
        <end position="37"/>
    </location>
</feature>
<feature type="region of interest" description="Disordered" evidence="4">
    <location>
        <begin position="226"/>
        <end position="264"/>
    </location>
</feature>
<evidence type="ECO:0000256" key="1">
    <source>
        <dbReference type="ARBA" id="ARBA00006443"/>
    </source>
</evidence>
<evidence type="ECO:0000256" key="4">
    <source>
        <dbReference type="SAM" id="MobiDB-lite"/>
    </source>
</evidence>
<proteinExistence type="inferred from homology"/>
<evidence type="ECO:0000313" key="5">
    <source>
        <dbReference type="EMBL" id="KAK4409005.1"/>
    </source>
</evidence>
<evidence type="ECO:0000256" key="3">
    <source>
        <dbReference type="ARBA" id="ARBA00029509"/>
    </source>
</evidence>
<sequence length="1367" mass="149480">MEPNSHSIRVLVRPPPAPTQPLPPQPPPPSPPDPSLPPKNGVVVVGFIGRRHHDVSHLINKIIDSKIFGSGSLDTPFRFEPDKINPETRKWFESRKLSFYHDEEQRILYLQFSSVRCPATEEGLSETRFESVMEEQEFGDLQGLLFMFSLICLSVTEMKPCLDLVHPRRKESFGIAKNYAVDSLLKLNEVCHIIILIQEGSRFDTQMLKKFRVLQAAKHTMAPFIRSQNMSHATSRPRSSAHSRISPTGASPKNPSPGKSRGILNRNASSITVMSGLGSYTSLLPGQCTPVILFVFLDDFSEIHSSGNIEETSETASLNLSPNLNSSGRPGLPTKGSSSVVVLARPVNKSEGGLRKKLQSSLEAQIRFSIKKCRTLSDAGLSQSGESLEFAISLVEEVLDGKATPDSLLLESHQQNANKEDILSVKEFIYRQSDLLRGRGGLAANSNSGSAPGVGMAAAAAAAAAASASASASAAASGKTVTAPELPTLEIWSSSSQLILHGILSAKRACTYETKINRMREQDTASPTGENTATPSDPFESAVSHLENGIGLNTRFSTLWCQKAFPVAKAVYLDDLPPCYPSSQHEDHLRKALCALTSMVKGPAVQLYMKKLKDECTSIWSSGRQLCDAVSLTGKPCMHQKHDTQSLTADDIKPHSSGYVYLHACACGRSRRLRPDPFDYETANGACNSFADCDKLLPAVQMPEGSIKGPIKPSSWNLIRIGGARYYDPSKGLLQSGFNATQKFLLRWTIFVEKLKEATHSLLNNSQQGVSDRTIRVETVIDANRQTSDASLLGTGGAQNGVGMQIRLSSDITGNTSKSISVGRGLSNFTMRKPFSEVVAGPAAANSGFPPLLSRKQPLPDIEKGVKQHHEPQQAVDKLSEIVYNQESKKVENIASIDNASNDNGIASNTYKYGNLFPHFGSNIVPLNTNSIEQIKAASVKRMTIYMGFEHECPRGHRFILTPDHLNDLGPSYLVPEENAVPLLVENLDKKQDAAKFGKIGGHGRTRRGSNGIIMAGGSSKSRNTEKSKEKVANGNTSSKSMQSTRQGKDQNERTKVTDFVKDLDADLRPTVVDDGGGAFSLLNRNNVLLMVRISFSPVPRVGSSILSTVNSWSTRIAISTPPGFYSFPFYEFEMVFYAKLACIKCGKCRVFILGQFLAFSSSTISFYVKIQSYTGLHSYMLCIHLMIDKLSCLPPSVPDREQKLRFSLGCPVILPPESFLSLRLPFVYGVELEDGSLHSLRPFENQPQLTAYIMKGTALQEVESSPCASGKLFLVSKQVASLEDIAAFDSVIYREIESNWNVFRRASSCCASGRLLASDVAMSGLWRKRLPSTRPLLLELSPHKLMNGTSAMQRTSKKDSLRSTMN</sequence>
<accession>A0AAE1XBY7</accession>
<organism evidence="5 6">
    <name type="scientific">Sesamum angolense</name>
    <dbReference type="NCBI Taxonomy" id="2727404"/>
    <lineage>
        <taxon>Eukaryota</taxon>
        <taxon>Viridiplantae</taxon>
        <taxon>Streptophyta</taxon>
        <taxon>Embryophyta</taxon>
        <taxon>Tracheophyta</taxon>
        <taxon>Spermatophyta</taxon>
        <taxon>Magnoliopsida</taxon>
        <taxon>eudicotyledons</taxon>
        <taxon>Gunneridae</taxon>
        <taxon>Pentapetalae</taxon>
        <taxon>asterids</taxon>
        <taxon>lamiids</taxon>
        <taxon>Lamiales</taxon>
        <taxon>Pedaliaceae</taxon>
        <taxon>Sesamum</taxon>
    </lineage>
</organism>
<protein>
    <recommendedName>
        <fullName evidence="3">Nonsense-mediated mRNA decay factor SMG8</fullName>
    </recommendedName>
</protein>
<feature type="compositionally biased region" description="Polar residues" evidence="4">
    <location>
        <begin position="524"/>
        <end position="535"/>
    </location>
</feature>
<keyword evidence="6" id="KW-1185">Reference proteome</keyword>
<dbReference type="EMBL" id="JACGWL010000002">
    <property type="protein sequence ID" value="KAK4409005.1"/>
    <property type="molecule type" value="Genomic_DNA"/>
</dbReference>
<keyword evidence="2" id="KW-0866">Nonsense-mediated mRNA decay</keyword>
<comment type="similarity">
    <text evidence="1">Belongs to the SMG8 family.</text>
</comment>
<feature type="region of interest" description="Disordered" evidence="4">
    <location>
        <begin position="518"/>
        <end position="539"/>
    </location>
</feature>
<dbReference type="PANTHER" id="PTHR13091:SF0">
    <property type="entry name" value="NONSENSE-MEDIATED MRNA DECAY FACTOR SMG8"/>
    <property type="match status" value="1"/>
</dbReference>
<feature type="compositionally biased region" description="Low complexity" evidence="4">
    <location>
        <begin position="317"/>
        <end position="327"/>
    </location>
</feature>
<feature type="region of interest" description="Disordered" evidence="4">
    <location>
        <begin position="1"/>
        <end position="38"/>
    </location>
</feature>
<feature type="region of interest" description="Disordered" evidence="4">
    <location>
        <begin position="311"/>
        <end position="337"/>
    </location>
</feature>
<evidence type="ECO:0000256" key="2">
    <source>
        <dbReference type="ARBA" id="ARBA00023161"/>
    </source>
</evidence>
<dbReference type="InterPro" id="IPR019354">
    <property type="entry name" value="SMG8-like"/>
</dbReference>
<name>A0AAE1XBY7_9LAMI</name>
<dbReference type="Proteomes" id="UP001289374">
    <property type="component" value="Unassembled WGS sequence"/>
</dbReference>
<dbReference type="GO" id="GO:0000184">
    <property type="term" value="P:nuclear-transcribed mRNA catabolic process, nonsense-mediated decay"/>
    <property type="evidence" value="ECO:0007669"/>
    <property type="project" value="UniProtKB-KW"/>
</dbReference>
<dbReference type="Pfam" id="PF10220">
    <property type="entry name" value="Smg8_Smg9"/>
    <property type="match status" value="1"/>
</dbReference>
<feature type="compositionally biased region" description="Basic and acidic residues" evidence="4">
    <location>
        <begin position="1023"/>
        <end position="1032"/>
    </location>
</feature>
<reference evidence="5" key="1">
    <citation type="submission" date="2020-06" db="EMBL/GenBank/DDBJ databases">
        <authorList>
            <person name="Li T."/>
            <person name="Hu X."/>
            <person name="Zhang T."/>
            <person name="Song X."/>
            <person name="Zhang H."/>
            <person name="Dai N."/>
            <person name="Sheng W."/>
            <person name="Hou X."/>
            <person name="Wei L."/>
        </authorList>
    </citation>
    <scope>NUCLEOTIDE SEQUENCE</scope>
    <source>
        <strain evidence="5">K16</strain>
        <tissue evidence="5">Leaf</tissue>
    </source>
</reference>
<evidence type="ECO:0000313" key="6">
    <source>
        <dbReference type="Proteomes" id="UP001289374"/>
    </source>
</evidence>
<feature type="compositionally biased region" description="Polar residues" evidence="4">
    <location>
        <begin position="226"/>
        <end position="253"/>
    </location>
</feature>
<gene>
    <name evidence="5" type="ORF">Sango_0481500</name>
</gene>